<dbReference type="EMBL" id="POTC01000032">
    <property type="protein sequence ID" value="POF62118.1"/>
    <property type="molecule type" value="Genomic_DNA"/>
</dbReference>
<comment type="caution">
    <text evidence="2">The sequence shown here is derived from an EMBL/GenBank/DDBJ whole genome shotgun (WGS) entry which is preliminary data.</text>
</comment>
<dbReference type="Proteomes" id="UP000237344">
    <property type="component" value="Unassembled WGS sequence"/>
</dbReference>
<accession>A0A2S3VZW7</accession>
<dbReference type="Pfam" id="PF13229">
    <property type="entry name" value="Beta_helix"/>
    <property type="match status" value="1"/>
</dbReference>
<evidence type="ECO:0000259" key="1">
    <source>
        <dbReference type="Pfam" id="PF13229"/>
    </source>
</evidence>
<dbReference type="AlphaFoldDB" id="A0A2S3VZW7"/>
<reference evidence="2 3" key="1">
    <citation type="submission" date="2018-01" db="EMBL/GenBank/DDBJ databases">
        <title>Draft Genome Sequence of Komagataeibacter maltaceti LMG 1529, a Vinegar Producing Acetic Acid Bacterium Isolated from Malt Vinegar Brewery Acetifiers.</title>
        <authorList>
            <person name="Zhang Q."/>
            <person name="Hollensteiner J."/>
            <person name="Poehlein A."/>
            <person name="Daniel R."/>
        </authorList>
    </citation>
    <scope>NUCLEOTIDE SEQUENCE [LARGE SCALE GENOMIC DNA]</scope>
    <source>
        <strain evidence="2 3">LMG 1529</strain>
    </source>
</reference>
<proteinExistence type="predicted"/>
<keyword evidence="3" id="KW-1185">Reference proteome</keyword>
<dbReference type="InterPro" id="IPR012332">
    <property type="entry name" value="Autotransporter_pectin_lyase_C"/>
</dbReference>
<gene>
    <name evidence="2" type="ORF">KMAL_22190</name>
</gene>
<dbReference type="InterPro" id="IPR011050">
    <property type="entry name" value="Pectin_lyase_fold/virulence"/>
</dbReference>
<name>A0A2S3VZW7_9PROT</name>
<dbReference type="Gene3D" id="2.160.20.20">
    <property type="match status" value="1"/>
</dbReference>
<dbReference type="InterPro" id="IPR039448">
    <property type="entry name" value="Beta_helix"/>
</dbReference>
<sequence length="194" mass="20542">MEVKDCELVGSAETYPQVTMISGAQVTLSGCRLRDGLSNAVWVKEKGQASLTGCTISGFHKDSAIDARDAGSKLVVSGTTIRDGKRPILGQDGATVEVKDCELVGSAETYPQVTMISGAQVTLSGCRLRDGLSNAVWVKEKGKANLTNCTISGFRRAAAFDAHGFGSEISACSTSFYNVDCIQSSDIGGWVWIY</sequence>
<protein>
    <recommendedName>
        <fullName evidence="1">Right handed beta helix domain-containing protein</fullName>
    </recommendedName>
</protein>
<organism evidence="2 3">
    <name type="scientific">Novacetimonas maltaceti</name>
    <dbReference type="NCBI Taxonomy" id="1203393"/>
    <lineage>
        <taxon>Bacteria</taxon>
        <taxon>Pseudomonadati</taxon>
        <taxon>Pseudomonadota</taxon>
        <taxon>Alphaproteobacteria</taxon>
        <taxon>Acetobacterales</taxon>
        <taxon>Acetobacteraceae</taxon>
        <taxon>Novacetimonas</taxon>
    </lineage>
</organism>
<evidence type="ECO:0000313" key="3">
    <source>
        <dbReference type="Proteomes" id="UP000237344"/>
    </source>
</evidence>
<evidence type="ECO:0000313" key="2">
    <source>
        <dbReference type="EMBL" id="POF62118.1"/>
    </source>
</evidence>
<dbReference type="SUPFAM" id="SSF51126">
    <property type="entry name" value="Pectin lyase-like"/>
    <property type="match status" value="1"/>
</dbReference>
<dbReference type="PROSITE" id="PS51257">
    <property type="entry name" value="PROKAR_LIPOPROTEIN"/>
    <property type="match status" value="1"/>
</dbReference>
<feature type="domain" description="Right handed beta helix" evidence="1">
    <location>
        <begin position="10"/>
        <end position="107"/>
    </location>
</feature>